<dbReference type="Pfam" id="PF12840">
    <property type="entry name" value="HTH_20"/>
    <property type="match status" value="1"/>
</dbReference>
<dbReference type="AlphaFoldDB" id="A0A517T6V1"/>
<reference evidence="2 3" key="1">
    <citation type="submission" date="2019-02" db="EMBL/GenBank/DDBJ databases">
        <title>Deep-cultivation of Planctomycetes and their phenomic and genomic characterization uncovers novel biology.</title>
        <authorList>
            <person name="Wiegand S."/>
            <person name="Jogler M."/>
            <person name="Boedeker C."/>
            <person name="Pinto D."/>
            <person name="Vollmers J."/>
            <person name="Rivas-Marin E."/>
            <person name="Kohn T."/>
            <person name="Peeters S.H."/>
            <person name="Heuer A."/>
            <person name="Rast P."/>
            <person name="Oberbeckmann S."/>
            <person name="Bunk B."/>
            <person name="Jeske O."/>
            <person name="Meyerdierks A."/>
            <person name="Storesund J.E."/>
            <person name="Kallscheuer N."/>
            <person name="Luecker S."/>
            <person name="Lage O.M."/>
            <person name="Pohl T."/>
            <person name="Merkel B.J."/>
            <person name="Hornburger P."/>
            <person name="Mueller R.-W."/>
            <person name="Bruemmer F."/>
            <person name="Labrenz M."/>
            <person name="Spormann A.M."/>
            <person name="Op den Camp H."/>
            <person name="Overmann J."/>
            <person name="Amann R."/>
            <person name="Jetten M.S.M."/>
            <person name="Mascher T."/>
            <person name="Medema M.H."/>
            <person name="Devos D.P."/>
            <person name="Kaster A.-K."/>
            <person name="Ovreas L."/>
            <person name="Rohde M."/>
            <person name="Galperin M.Y."/>
            <person name="Jogler C."/>
        </authorList>
    </citation>
    <scope>NUCLEOTIDE SEQUENCE [LARGE SCALE GENOMIC DNA]</scope>
    <source>
        <strain evidence="2 3">V22</strain>
    </source>
</reference>
<dbReference type="SUPFAM" id="SSF46785">
    <property type="entry name" value="Winged helix' DNA-binding domain"/>
    <property type="match status" value="1"/>
</dbReference>
<feature type="domain" description="HTH arsR-type" evidence="1">
    <location>
        <begin position="1"/>
        <end position="92"/>
    </location>
</feature>
<dbReference type="Proteomes" id="UP000319976">
    <property type="component" value="Chromosome"/>
</dbReference>
<evidence type="ECO:0000313" key="3">
    <source>
        <dbReference type="Proteomes" id="UP000319976"/>
    </source>
</evidence>
<organism evidence="2 3">
    <name type="scientific">Calycomorphotria hydatis</name>
    <dbReference type="NCBI Taxonomy" id="2528027"/>
    <lineage>
        <taxon>Bacteria</taxon>
        <taxon>Pseudomonadati</taxon>
        <taxon>Planctomycetota</taxon>
        <taxon>Planctomycetia</taxon>
        <taxon>Planctomycetales</taxon>
        <taxon>Planctomycetaceae</taxon>
        <taxon>Calycomorphotria</taxon>
    </lineage>
</organism>
<gene>
    <name evidence="2" type="primary">sdpR_2</name>
    <name evidence="2" type="ORF">V22_13350</name>
</gene>
<dbReference type="PRINTS" id="PR00778">
    <property type="entry name" value="HTHARSR"/>
</dbReference>
<evidence type="ECO:0000313" key="2">
    <source>
        <dbReference type="EMBL" id="QDT64104.1"/>
    </source>
</evidence>
<accession>A0A517T6V1</accession>
<dbReference type="InterPro" id="IPR036390">
    <property type="entry name" value="WH_DNA-bd_sf"/>
</dbReference>
<dbReference type="SMART" id="SM00418">
    <property type="entry name" value="HTH_ARSR"/>
    <property type="match status" value="1"/>
</dbReference>
<proteinExistence type="predicted"/>
<dbReference type="InterPro" id="IPR036388">
    <property type="entry name" value="WH-like_DNA-bd_sf"/>
</dbReference>
<dbReference type="OrthoDB" id="9799175at2"/>
<evidence type="ECO:0000259" key="1">
    <source>
        <dbReference type="PROSITE" id="PS50987"/>
    </source>
</evidence>
<dbReference type="Gene3D" id="1.10.10.10">
    <property type="entry name" value="Winged helix-like DNA-binding domain superfamily/Winged helix DNA-binding domain"/>
    <property type="match status" value="1"/>
</dbReference>
<dbReference type="KEGG" id="chya:V22_13350"/>
<dbReference type="InterPro" id="IPR001845">
    <property type="entry name" value="HTH_ArsR_DNA-bd_dom"/>
</dbReference>
<dbReference type="PANTHER" id="PTHR38600">
    <property type="entry name" value="TRANSCRIPTIONAL REGULATORY PROTEIN"/>
    <property type="match status" value="1"/>
</dbReference>
<sequence>MIADKLSLTFSALGDPTRREILSRLSQGEQSVTELAEPFDMTMPAITKHLKVLERAGLIERGRKAQYRPCRLNAEPLKEASTWIEKYRQLWEERLDRLDAYLTELQKQESKDGDAG</sequence>
<dbReference type="PROSITE" id="PS50987">
    <property type="entry name" value="HTH_ARSR_2"/>
    <property type="match status" value="1"/>
</dbReference>
<dbReference type="EMBL" id="CP036316">
    <property type="protein sequence ID" value="QDT64104.1"/>
    <property type="molecule type" value="Genomic_DNA"/>
</dbReference>
<name>A0A517T6V1_9PLAN</name>
<protein>
    <submittedName>
        <fullName evidence="2">Transcriptional repressor SdpR</fullName>
    </submittedName>
</protein>
<keyword evidence="3" id="KW-1185">Reference proteome</keyword>
<dbReference type="NCBIfam" id="NF033788">
    <property type="entry name" value="HTH_metalloreg"/>
    <property type="match status" value="1"/>
</dbReference>
<dbReference type="PANTHER" id="PTHR38600:SF2">
    <property type="entry name" value="SLL0088 PROTEIN"/>
    <property type="match status" value="1"/>
</dbReference>
<dbReference type="CDD" id="cd00090">
    <property type="entry name" value="HTH_ARSR"/>
    <property type="match status" value="1"/>
</dbReference>
<dbReference type="RefSeq" id="WP_145260994.1">
    <property type="nucleotide sequence ID" value="NZ_CP036316.1"/>
</dbReference>
<dbReference type="InterPro" id="IPR011991">
    <property type="entry name" value="ArsR-like_HTH"/>
</dbReference>
<dbReference type="GO" id="GO:0003700">
    <property type="term" value="F:DNA-binding transcription factor activity"/>
    <property type="evidence" value="ECO:0007669"/>
    <property type="project" value="InterPro"/>
</dbReference>